<keyword evidence="1" id="KW-1133">Transmembrane helix</keyword>
<evidence type="ECO:0000313" key="3">
    <source>
        <dbReference type="Proteomes" id="UP000000393"/>
    </source>
</evidence>
<keyword evidence="1" id="KW-0812">Transmembrane</keyword>
<proteinExistence type="predicted"/>
<evidence type="ECO:0000256" key="1">
    <source>
        <dbReference type="SAM" id="Phobius"/>
    </source>
</evidence>
<dbReference type="EMBL" id="CP002086">
    <property type="protein sequence ID" value="ADJ28272.1"/>
    <property type="molecule type" value="Genomic_DNA"/>
</dbReference>
<sequence>MLILATVSFAISLMITYLSGRFLWGLLTPPMGIVLFFLLGGISSEAPEIGLAMGVYMASFSLLASGAGALLGSFLFSTSKEQVEPWNRAQP</sequence>
<dbReference type="STRING" id="105559.Nwat_1354"/>
<keyword evidence="3" id="KW-1185">Reference proteome</keyword>
<dbReference type="RefSeq" id="WP_013220367.1">
    <property type="nucleotide sequence ID" value="NC_014315.1"/>
</dbReference>
<dbReference type="KEGG" id="nwa:Nwat_1354"/>
<reference evidence="2 3" key="1">
    <citation type="submission" date="2010-06" db="EMBL/GenBank/DDBJ databases">
        <title>Complete sequence of chromosome of Nitrosococcus watsoni C-113.</title>
        <authorList>
            <consortium name="US DOE Joint Genome Institute"/>
            <person name="Lucas S."/>
            <person name="Copeland A."/>
            <person name="Lapidus A."/>
            <person name="Cheng J.-F."/>
            <person name="Bruce D."/>
            <person name="Goodwin L."/>
            <person name="Pitluck S."/>
            <person name="Malfatti S.A."/>
            <person name="Chain P.S.G."/>
            <person name="Land M."/>
            <person name="Hauser L."/>
            <person name="Kyrpides N."/>
            <person name="Ivanova N."/>
            <person name="Cambell M.A."/>
            <person name="Heidelberg J.F."/>
            <person name="Klotz M.G."/>
            <person name="Woyke T."/>
        </authorList>
    </citation>
    <scope>NUCLEOTIDE SEQUENCE [LARGE SCALE GENOMIC DNA]</scope>
    <source>
        <strain evidence="2 3">C-113</strain>
    </source>
</reference>
<organism evidence="2 3">
    <name type="scientific">Nitrosococcus watsoni (strain C-113)</name>
    <dbReference type="NCBI Taxonomy" id="105559"/>
    <lineage>
        <taxon>Bacteria</taxon>
        <taxon>Pseudomonadati</taxon>
        <taxon>Pseudomonadota</taxon>
        <taxon>Gammaproteobacteria</taxon>
        <taxon>Chromatiales</taxon>
        <taxon>Chromatiaceae</taxon>
        <taxon>Nitrosococcus</taxon>
    </lineage>
</organism>
<accession>D8K5U5</accession>
<evidence type="ECO:0000313" key="2">
    <source>
        <dbReference type="EMBL" id="ADJ28272.1"/>
    </source>
</evidence>
<protein>
    <submittedName>
        <fullName evidence="2">Uncharacterized protein</fullName>
    </submittedName>
</protein>
<gene>
    <name evidence="2" type="ordered locus">Nwat_1354</name>
</gene>
<dbReference type="HOGENOM" id="CLU_2423957_0_0_6"/>
<feature type="transmembrane region" description="Helical" evidence="1">
    <location>
        <begin position="22"/>
        <end position="42"/>
    </location>
</feature>
<dbReference type="Proteomes" id="UP000000393">
    <property type="component" value="Chromosome"/>
</dbReference>
<dbReference type="AlphaFoldDB" id="D8K5U5"/>
<keyword evidence="1" id="KW-0472">Membrane</keyword>
<feature type="transmembrane region" description="Helical" evidence="1">
    <location>
        <begin position="54"/>
        <end position="76"/>
    </location>
</feature>
<name>D8K5U5_NITWC</name>